<accession>A0ACC5STY0</accession>
<dbReference type="EMBL" id="JAGGJR010000002">
    <property type="protein sequence ID" value="MBP1872347.1"/>
    <property type="molecule type" value="Genomic_DNA"/>
</dbReference>
<dbReference type="Proteomes" id="UP000823773">
    <property type="component" value="Unassembled WGS sequence"/>
</dbReference>
<gene>
    <name evidence="1" type="ORF">J2Z19_002059</name>
</gene>
<evidence type="ECO:0000313" key="2">
    <source>
        <dbReference type="Proteomes" id="UP000823773"/>
    </source>
</evidence>
<evidence type="ECO:0000313" key="1">
    <source>
        <dbReference type="EMBL" id="MBP1872347.1"/>
    </source>
</evidence>
<organism evidence="1 2">
    <name type="scientific">Ensifer adhaerens</name>
    <name type="common">Sinorhizobium morelense</name>
    <dbReference type="NCBI Taxonomy" id="106592"/>
    <lineage>
        <taxon>Bacteria</taxon>
        <taxon>Pseudomonadati</taxon>
        <taxon>Pseudomonadota</taxon>
        <taxon>Alphaproteobacteria</taxon>
        <taxon>Hyphomicrobiales</taxon>
        <taxon>Rhizobiaceae</taxon>
        <taxon>Sinorhizobium/Ensifer group</taxon>
        <taxon>Ensifer</taxon>
    </lineage>
</organism>
<keyword evidence="2" id="KW-1185">Reference proteome</keyword>
<proteinExistence type="predicted"/>
<sequence>MDLEKIGRSRLKMRLPTLRALIDAQQSPVFRALSEEYAVAWIARDQLSVAHRYDPGDLYDLEVICAEIERDVDRLLGTSNVRQRRN</sequence>
<name>A0ACC5STY0_ENSAD</name>
<comment type="caution">
    <text evidence="1">The sequence shown here is derived from an EMBL/GenBank/DDBJ whole genome shotgun (WGS) entry which is preliminary data.</text>
</comment>
<protein>
    <submittedName>
        <fullName evidence="1">Uncharacterized protein</fullName>
    </submittedName>
</protein>
<reference evidence="1" key="1">
    <citation type="submission" date="2021-03" db="EMBL/GenBank/DDBJ databases">
        <title>Genomic Encyclopedia of Type Strains, Phase IV (KMG-IV): sequencing the most valuable type-strain genomes for metagenomic binning, comparative biology and taxonomic classification.</title>
        <authorList>
            <person name="Goeker M."/>
        </authorList>
    </citation>
    <scope>NUCLEOTIDE SEQUENCE</scope>
    <source>
        <strain evidence="1">DSM 18131</strain>
    </source>
</reference>